<accession>A0A517XL32</accession>
<dbReference type="OrthoDB" id="5432776at2"/>
<proteinExistence type="predicted"/>
<name>A0A517XL32_9BACT</name>
<evidence type="ECO:0008006" key="3">
    <source>
        <dbReference type="Google" id="ProtNLM"/>
    </source>
</evidence>
<keyword evidence="2" id="KW-1185">Reference proteome</keyword>
<dbReference type="EMBL" id="CP036273">
    <property type="protein sequence ID" value="QDU18213.1"/>
    <property type="molecule type" value="Genomic_DNA"/>
</dbReference>
<protein>
    <recommendedName>
        <fullName evidence="3">DUF4177 domain-containing protein</fullName>
    </recommendedName>
</protein>
<evidence type="ECO:0000313" key="2">
    <source>
        <dbReference type="Proteomes" id="UP000319576"/>
    </source>
</evidence>
<dbReference type="RefSeq" id="WP_145233338.1">
    <property type="nucleotide sequence ID" value="NZ_CP036273.1"/>
</dbReference>
<evidence type="ECO:0000313" key="1">
    <source>
        <dbReference type="EMBL" id="QDU18213.1"/>
    </source>
</evidence>
<gene>
    <name evidence="1" type="ORF">ETAA1_00960</name>
</gene>
<dbReference type="Proteomes" id="UP000319576">
    <property type="component" value="Chromosome"/>
</dbReference>
<dbReference type="AlphaFoldDB" id="A0A517XL32"/>
<sequence>MLTKWKYMTQQFSTEGLSVDVVVERRHAEMSLMGEYGWELVSANVFRSPDTGLDTVILFYKKPVSDVVATPAPRGR</sequence>
<organism evidence="1 2">
    <name type="scientific">Urbifossiella limnaea</name>
    <dbReference type="NCBI Taxonomy" id="2528023"/>
    <lineage>
        <taxon>Bacteria</taxon>
        <taxon>Pseudomonadati</taxon>
        <taxon>Planctomycetota</taxon>
        <taxon>Planctomycetia</taxon>
        <taxon>Gemmatales</taxon>
        <taxon>Gemmataceae</taxon>
        <taxon>Urbifossiella</taxon>
    </lineage>
</organism>
<dbReference type="KEGG" id="uli:ETAA1_00960"/>
<reference evidence="1 2" key="1">
    <citation type="submission" date="2019-02" db="EMBL/GenBank/DDBJ databases">
        <title>Deep-cultivation of Planctomycetes and their phenomic and genomic characterization uncovers novel biology.</title>
        <authorList>
            <person name="Wiegand S."/>
            <person name="Jogler M."/>
            <person name="Boedeker C."/>
            <person name="Pinto D."/>
            <person name="Vollmers J."/>
            <person name="Rivas-Marin E."/>
            <person name="Kohn T."/>
            <person name="Peeters S.H."/>
            <person name="Heuer A."/>
            <person name="Rast P."/>
            <person name="Oberbeckmann S."/>
            <person name="Bunk B."/>
            <person name="Jeske O."/>
            <person name="Meyerdierks A."/>
            <person name="Storesund J.E."/>
            <person name="Kallscheuer N."/>
            <person name="Luecker S."/>
            <person name="Lage O.M."/>
            <person name="Pohl T."/>
            <person name="Merkel B.J."/>
            <person name="Hornburger P."/>
            <person name="Mueller R.-W."/>
            <person name="Bruemmer F."/>
            <person name="Labrenz M."/>
            <person name="Spormann A.M."/>
            <person name="Op den Camp H."/>
            <person name="Overmann J."/>
            <person name="Amann R."/>
            <person name="Jetten M.S.M."/>
            <person name="Mascher T."/>
            <person name="Medema M.H."/>
            <person name="Devos D.P."/>
            <person name="Kaster A.-K."/>
            <person name="Ovreas L."/>
            <person name="Rohde M."/>
            <person name="Galperin M.Y."/>
            <person name="Jogler C."/>
        </authorList>
    </citation>
    <scope>NUCLEOTIDE SEQUENCE [LARGE SCALE GENOMIC DNA]</scope>
    <source>
        <strain evidence="1 2">ETA_A1</strain>
    </source>
</reference>